<name>A0A2G9ZEG0_9BACT</name>
<keyword evidence="1" id="KW-0472">Membrane</keyword>
<keyword evidence="1" id="KW-0812">Transmembrane</keyword>
<evidence type="ECO:0000256" key="1">
    <source>
        <dbReference type="SAM" id="Phobius"/>
    </source>
</evidence>
<sequence>MKINLLPDSQKQALKQEKIKLKVWVALAYLGFSLVLFFCVLFSLNYMAKAKAKNFVGQTIEKNNPQNQEKFKTTKIQIEGLNTELAFSSQVLINKIYFSDFLERIEGITPAEIYFERILLKKGSREVSKSEGSEEKETQFFAQGELEGIAKTRENLYDFRTTLLNQGAWLETVYFLPISWKLPIKSEFSLSLLYFLPKK</sequence>
<reference evidence="2 3" key="1">
    <citation type="submission" date="2017-09" db="EMBL/GenBank/DDBJ databases">
        <title>Depth-based differentiation of microbial function through sediment-hosted aquifers and enrichment of novel symbionts in the deep terrestrial subsurface.</title>
        <authorList>
            <person name="Probst A.J."/>
            <person name="Ladd B."/>
            <person name="Jarett J.K."/>
            <person name="Geller-Mcgrath D.E."/>
            <person name="Sieber C.M."/>
            <person name="Emerson J.B."/>
            <person name="Anantharaman K."/>
            <person name="Thomas B.C."/>
            <person name="Malmstrom R."/>
            <person name="Stieglmeier M."/>
            <person name="Klingl A."/>
            <person name="Woyke T."/>
            <person name="Ryan C.M."/>
            <person name="Banfield J.F."/>
        </authorList>
    </citation>
    <scope>NUCLEOTIDE SEQUENCE [LARGE SCALE GENOMIC DNA]</scope>
    <source>
        <strain evidence="2">CG23_combo_of_CG06-09_8_20_14_all_37_87_8</strain>
    </source>
</reference>
<dbReference type="AlphaFoldDB" id="A0A2G9ZEG0"/>
<gene>
    <name evidence="2" type="ORF">COX24_02865</name>
</gene>
<dbReference type="Proteomes" id="UP000230447">
    <property type="component" value="Unassembled WGS sequence"/>
</dbReference>
<dbReference type="EMBL" id="PCSB01000061">
    <property type="protein sequence ID" value="PIP31556.1"/>
    <property type="molecule type" value="Genomic_DNA"/>
</dbReference>
<proteinExistence type="predicted"/>
<keyword evidence="1" id="KW-1133">Transmembrane helix</keyword>
<evidence type="ECO:0000313" key="3">
    <source>
        <dbReference type="Proteomes" id="UP000230447"/>
    </source>
</evidence>
<accession>A0A2G9ZEG0</accession>
<evidence type="ECO:0000313" key="2">
    <source>
        <dbReference type="EMBL" id="PIP31556.1"/>
    </source>
</evidence>
<organism evidence="2 3">
    <name type="scientific">bacterium (Candidatus Gribaldobacteria) CG23_combo_of_CG06-09_8_20_14_all_37_87_8</name>
    <dbReference type="NCBI Taxonomy" id="2014278"/>
    <lineage>
        <taxon>Bacteria</taxon>
        <taxon>Candidatus Gribaldobacteria</taxon>
    </lineage>
</organism>
<feature type="transmembrane region" description="Helical" evidence="1">
    <location>
        <begin position="21"/>
        <end position="44"/>
    </location>
</feature>
<comment type="caution">
    <text evidence="2">The sequence shown here is derived from an EMBL/GenBank/DDBJ whole genome shotgun (WGS) entry which is preliminary data.</text>
</comment>
<protein>
    <submittedName>
        <fullName evidence="2">Uncharacterized protein</fullName>
    </submittedName>
</protein>